<dbReference type="KEGG" id="faa:HMPREF0389_00367"/>
<dbReference type="Proteomes" id="UP000007468">
    <property type="component" value="Chromosome"/>
</dbReference>
<evidence type="ECO:0000313" key="2">
    <source>
        <dbReference type="Proteomes" id="UP000007468"/>
    </source>
</evidence>
<sequence length="399" mass="45256">MMKNFYKKNAKVKLIVLFSSFILWIYVMGVVDPIITRDITINDISFIYENSNNNMEFVPIDDVQTVRIQMKGKSSDITNQISNGIGVTGIISNPKIGENTVMLKTELPAKIHYEFIPKEFVVKLDTIAVQSRTIEIDVIDESTTAERVYSIENNITSTYVEGASSELKKVEKIIATVKLDNRKENFSEKLELYAVDKNGKRMNTVHLSDKYVFVKVSFNYSKEVDVVPNIVSYNGEKLRLSAYSTEPNTILLTGDTKSLDMLTEVYTKQIPCNNILACIGNQIELNNVDGLSMEPSSVKITRIDENILQKEIKYDVSEIIFKNFSSEEIEKVKNILKESIIATVLYSKELDSEIDKSNVTIVLDKNNTDNVTKKVSFQLVTRLPIDSYKVNVNEIFLGN</sequence>
<reference evidence="2" key="1">
    <citation type="submission" date="2010-12" db="EMBL/GenBank/DDBJ databases">
        <title>The genome sequence of Filifactor alocis strain ATCC 35896.</title>
        <authorList>
            <consortium name="The Broad Institute Genome Sequencing Platform"/>
            <person name="Ward D."/>
            <person name="Earl A."/>
            <person name="Feldgarden M."/>
            <person name="Young S.K."/>
            <person name="Gargeya S."/>
            <person name="Zeng Q."/>
            <person name="Alvarado L."/>
            <person name="Berlin A."/>
            <person name="Bochicchio J."/>
            <person name="Chapman S.B."/>
            <person name="Chen Z."/>
            <person name="Freedman E."/>
            <person name="Gellesch M."/>
            <person name="Goldberg J."/>
            <person name="Griggs A."/>
            <person name="Gujja S."/>
            <person name="Heilman E."/>
            <person name="Heiman D."/>
            <person name="Howarth C."/>
            <person name="Mehta T."/>
            <person name="Neiman D."/>
            <person name="Pearson M."/>
            <person name="Roberts A."/>
            <person name="Saif S."/>
            <person name="Shea T."/>
            <person name="Shenoy N."/>
            <person name="Sisk P."/>
            <person name="Stolte C."/>
            <person name="Sykes S."/>
            <person name="White J."/>
            <person name="Yandava C."/>
            <person name="Izard J."/>
            <person name="Blanton J.M."/>
            <person name="Baranova O.V."/>
            <person name="Tanner A.C."/>
            <person name="Dewhirst F.E."/>
            <person name="Haas B."/>
            <person name="Nusbaum C."/>
            <person name="Birren B."/>
        </authorList>
    </citation>
    <scope>NUCLEOTIDE SEQUENCE [LARGE SCALE GENOMIC DNA]</scope>
    <source>
        <strain evidence="2">ATCC 35896 / D40 B5</strain>
    </source>
</reference>
<dbReference type="AlphaFoldDB" id="D6GS11"/>
<dbReference type="PANTHER" id="PTHR37804:SF1">
    <property type="entry name" value="CDAA REGULATORY PROTEIN CDAR"/>
    <property type="match status" value="1"/>
</dbReference>
<dbReference type="Pfam" id="PF07949">
    <property type="entry name" value="YbbR"/>
    <property type="match status" value="1"/>
</dbReference>
<proteinExistence type="predicted"/>
<dbReference type="InterPro" id="IPR053154">
    <property type="entry name" value="c-di-AMP_regulator"/>
</dbReference>
<name>D6GS11_FILAD</name>
<organism evidence="1 2">
    <name type="scientific">Filifactor alocis (strain ATCC 35896 / CCUG 47790 / D40 B5)</name>
    <name type="common">Fusobacterium alocis</name>
    <dbReference type="NCBI Taxonomy" id="546269"/>
    <lineage>
        <taxon>Bacteria</taxon>
        <taxon>Bacillati</taxon>
        <taxon>Bacillota</taxon>
        <taxon>Clostridia</taxon>
        <taxon>Peptostreptococcales</taxon>
        <taxon>Filifactoraceae</taxon>
        <taxon>Filifactor</taxon>
    </lineage>
</organism>
<keyword evidence="2" id="KW-1185">Reference proteome</keyword>
<evidence type="ECO:0000313" key="1">
    <source>
        <dbReference type="EMBL" id="EFE28452.1"/>
    </source>
</evidence>
<dbReference type="STRING" id="546269.HMPREF0389_00367"/>
<dbReference type="EMBL" id="CP002390">
    <property type="protein sequence ID" value="EFE28452.1"/>
    <property type="molecule type" value="Genomic_DNA"/>
</dbReference>
<dbReference type="eggNOG" id="COG4856">
    <property type="taxonomic scope" value="Bacteria"/>
</dbReference>
<dbReference type="InterPro" id="IPR012505">
    <property type="entry name" value="YbbR"/>
</dbReference>
<accession>D6GS11</accession>
<evidence type="ECO:0008006" key="3">
    <source>
        <dbReference type="Google" id="ProtNLM"/>
    </source>
</evidence>
<dbReference type="PANTHER" id="PTHR37804">
    <property type="entry name" value="CDAA REGULATORY PROTEIN CDAR"/>
    <property type="match status" value="1"/>
</dbReference>
<protein>
    <recommendedName>
        <fullName evidence="3">YbbR-like protein</fullName>
    </recommendedName>
</protein>
<dbReference type="Gene3D" id="2.170.120.40">
    <property type="entry name" value="YbbR-like domain"/>
    <property type="match status" value="1"/>
</dbReference>
<gene>
    <name evidence="1" type="ordered locus">HMPREF0389_00367</name>
</gene>